<protein>
    <submittedName>
        <fullName evidence="1">Uncharacterized protein</fullName>
    </submittedName>
</protein>
<gene>
    <name evidence="1" type="ORF">METZ01_LOCUS443073</name>
</gene>
<feature type="non-terminal residue" evidence="1">
    <location>
        <position position="1"/>
    </location>
</feature>
<accession>A0A382Z4V2</accession>
<proteinExistence type="predicted"/>
<organism evidence="1">
    <name type="scientific">marine metagenome</name>
    <dbReference type="NCBI Taxonomy" id="408172"/>
    <lineage>
        <taxon>unclassified sequences</taxon>
        <taxon>metagenomes</taxon>
        <taxon>ecological metagenomes</taxon>
    </lineage>
</organism>
<reference evidence="1" key="1">
    <citation type="submission" date="2018-05" db="EMBL/GenBank/DDBJ databases">
        <authorList>
            <person name="Lanie J.A."/>
            <person name="Ng W.-L."/>
            <person name="Kazmierczak K.M."/>
            <person name="Andrzejewski T.M."/>
            <person name="Davidsen T.M."/>
            <person name="Wayne K.J."/>
            <person name="Tettelin H."/>
            <person name="Glass J.I."/>
            <person name="Rusch D."/>
            <person name="Podicherti R."/>
            <person name="Tsui H.-C.T."/>
            <person name="Winkler M.E."/>
        </authorList>
    </citation>
    <scope>NUCLEOTIDE SEQUENCE</scope>
</reference>
<dbReference type="Gene3D" id="2.50.20.10">
    <property type="entry name" value="Lipoprotein localisation LolA/LolB/LppX"/>
    <property type="match status" value="1"/>
</dbReference>
<dbReference type="EMBL" id="UINC01180831">
    <property type="protein sequence ID" value="SVD90219.1"/>
    <property type="molecule type" value="Genomic_DNA"/>
</dbReference>
<evidence type="ECO:0000313" key="1">
    <source>
        <dbReference type="EMBL" id="SVD90219.1"/>
    </source>
</evidence>
<dbReference type="AlphaFoldDB" id="A0A382Z4V2"/>
<sequence>KFHGINPSAEAFHHGFLLRFRLEHYPRRGEVTTREGSLCGLAFGHGLIRLDLMGETDQKRKAYLLRNGPEPEAWLNAFDGNGSKQLENTDLFQPFAPGMGHTLFDLMMPFVFWDGQYQKSGRVIGRPSHLFEFSPPAWASEAVPTLKKIRLALDDVYETPLRVEFFGRRGVPDKTFGLVSLKKVGETWIAKTLDFRDALTSARTRFTVTAAATDLDLGREVFTPAGLDETPKVSEELLQSIE</sequence>
<name>A0A382Z4V2_9ZZZZ</name>